<feature type="region of interest" description="Disordered" evidence="1">
    <location>
        <begin position="319"/>
        <end position="351"/>
    </location>
</feature>
<evidence type="ECO:0000256" key="1">
    <source>
        <dbReference type="SAM" id="MobiDB-lite"/>
    </source>
</evidence>
<evidence type="ECO:0000259" key="2">
    <source>
        <dbReference type="PROSITE" id="PS51984"/>
    </source>
</evidence>
<name>A0A9P5T5D9_9AGAM</name>
<dbReference type="InterPro" id="IPR036947">
    <property type="entry name" value="POLO_box_dom_sf"/>
</dbReference>
<feature type="domain" description="Cryptic POLO box 1 (CPB1)" evidence="2">
    <location>
        <begin position="84"/>
        <end position="192"/>
    </location>
</feature>
<feature type="compositionally biased region" description="Low complexity" evidence="1">
    <location>
        <begin position="363"/>
        <end position="378"/>
    </location>
</feature>
<reference evidence="3" key="2">
    <citation type="journal article" date="2020" name="Nat. Commun.">
        <title>Large-scale genome sequencing of mycorrhizal fungi provides insights into the early evolution of symbiotic traits.</title>
        <authorList>
            <person name="Miyauchi S."/>
            <person name="Kiss E."/>
            <person name="Kuo A."/>
            <person name="Drula E."/>
            <person name="Kohler A."/>
            <person name="Sanchez-Garcia M."/>
            <person name="Morin E."/>
            <person name="Andreopoulos B."/>
            <person name="Barry K.W."/>
            <person name="Bonito G."/>
            <person name="Buee M."/>
            <person name="Carver A."/>
            <person name="Chen C."/>
            <person name="Cichocki N."/>
            <person name="Clum A."/>
            <person name="Culley D."/>
            <person name="Crous P.W."/>
            <person name="Fauchery L."/>
            <person name="Girlanda M."/>
            <person name="Hayes R.D."/>
            <person name="Keri Z."/>
            <person name="LaButti K."/>
            <person name="Lipzen A."/>
            <person name="Lombard V."/>
            <person name="Magnuson J."/>
            <person name="Maillard F."/>
            <person name="Murat C."/>
            <person name="Nolan M."/>
            <person name="Ohm R.A."/>
            <person name="Pangilinan J."/>
            <person name="Pereira M.F."/>
            <person name="Perotto S."/>
            <person name="Peter M."/>
            <person name="Pfister S."/>
            <person name="Riley R."/>
            <person name="Sitrit Y."/>
            <person name="Stielow J.B."/>
            <person name="Szollosi G."/>
            <person name="Zifcakova L."/>
            <person name="Stursova M."/>
            <person name="Spatafora J.W."/>
            <person name="Tedersoo L."/>
            <person name="Vaario L.M."/>
            <person name="Yamada A."/>
            <person name="Yan M."/>
            <person name="Wang P."/>
            <person name="Xu J."/>
            <person name="Bruns T."/>
            <person name="Baldrian P."/>
            <person name="Vilgalys R."/>
            <person name="Dunand C."/>
            <person name="Henrissat B."/>
            <person name="Grigoriev I.V."/>
            <person name="Hibbett D."/>
            <person name="Nagy L.G."/>
            <person name="Martin F.M."/>
        </authorList>
    </citation>
    <scope>NUCLEOTIDE SEQUENCE</scope>
    <source>
        <strain evidence="3">Prilba</strain>
    </source>
</reference>
<feature type="region of interest" description="Disordered" evidence="1">
    <location>
        <begin position="1"/>
        <end position="41"/>
    </location>
</feature>
<keyword evidence="4" id="KW-1185">Reference proteome</keyword>
<dbReference type="Gene3D" id="3.30.1120.30">
    <property type="entry name" value="POLO box domain"/>
    <property type="match status" value="1"/>
</dbReference>
<dbReference type="EMBL" id="WHVB01000014">
    <property type="protein sequence ID" value="KAF8476542.1"/>
    <property type="molecule type" value="Genomic_DNA"/>
</dbReference>
<evidence type="ECO:0000313" key="3">
    <source>
        <dbReference type="EMBL" id="KAF8476542.1"/>
    </source>
</evidence>
<dbReference type="Gene3D" id="3.30.1120.120">
    <property type="match status" value="1"/>
</dbReference>
<dbReference type="Proteomes" id="UP000759537">
    <property type="component" value="Unassembled WGS sequence"/>
</dbReference>
<dbReference type="OrthoDB" id="408964at2759"/>
<dbReference type="AlphaFoldDB" id="A0A9P5T5D9"/>
<feature type="compositionally biased region" description="Polar residues" evidence="1">
    <location>
        <begin position="393"/>
        <end position="407"/>
    </location>
</feature>
<evidence type="ECO:0000313" key="4">
    <source>
        <dbReference type="Proteomes" id="UP000759537"/>
    </source>
</evidence>
<feature type="region of interest" description="Disordered" evidence="1">
    <location>
        <begin position="363"/>
        <end position="425"/>
    </location>
</feature>
<proteinExistence type="predicted"/>
<reference evidence="3" key="1">
    <citation type="submission" date="2019-10" db="EMBL/GenBank/DDBJ databases">
        <authorList>
            <consortium name="DOE Joint Genome Institute"/>
            <person name="Kuo A."/>
            <person name="Miyauchi S."/>
            <person name="Kiss E."/>
            <person name="Drula E."/>
            <person name="Kohler A."/>
            <person name="Sanchez-Garcia M."/>
            <person name="Andreopoulos B."/>
            <person name="Barry K.W."/>
            <person name="Bonito G."/>
            <person name="Buee M."/>
            <person name="Carver A."/>
            <person name="Chen C."/>
            <person name="Cichocki N."/>
            <person name="Clum A."/>
            <person name="Culley D."/>
            <person name="Crous P.W."/>
            <person name="Fauchery L."/>
            <person name="Girlanda M."/>
            <person name="Hayes R."/>
            <person name="Keri Z."/>
            <person name="LaButti K."/>
            <person name="Lipzen A."/>
            <person name="Lombard V."/>
            <person name="Magnuson J."/>
            <person name="Maillard F."/>
            <person name="Morin E."/>
            <person name="Murat C."/>
            <person name="Nolan M."/>
            <person name="Ohm R."/>
            <person name="Pangilinan J."/>
            <person name="Pereira M."/>
            <person name="Perotto S."/>
            <person name="Peter M."/>
            <person name="Riley R."/>
            <person name="Sitrit Y."/>
            <person name="Stielow B."/>
            <person name="Szollosi G."/>
            <person name="Zifcakova L."/>
            <person name="Stursova M."/>
            <person name="Spatafora J.W."/>
            <person name="Tedersoo L."/>
            <person name="Vaario L.-M."/>
            <person name="Yamada A."/>
            <person name="Yan M."/>
            <person name="Wang P."/>
            <person name="Xu J."/>
            <person name="Bruns T."/>
            <person name="Baldrian P."/>
            <person name="Vilgalys R."/>
            <person name="Henrissat B."/>
            <person name="Grigoriev I.V."/>
            <person name="Hibbett D."/>
            <person name="Nagy L.G."/>
            <person name="Martin F.M."/>
        </authorList>
    </citation>
    <scope>NUCLEOTIDE SEQUENCE</scope>
    <source>
        <strain evidence="3">Prilba</strain>
    </source>
</reference>
<accession>A0A9P5T5D9</accession>
<organism evidence="3 4">
    <name type="scientific">Russula ochroleuca</name>
    <dbReference type="NCBI Taxonomy" id="152965"/>
    <lineage>
        <taxon>Eukaryota</taxon>
        <taxon>Fungi</taxon>
        <taxon>Dikarya</taxon>
        <taxon>Basidiomycota</taxon>
        <taxon>Agaricomycotina</taxon>
        <taxon>Agaricomycetes</taxon>
        <taxon>Russulales</taxon>
        <taxon>Russulaceae</taxon>
        <taxon>Russula</taxon>
    </lineage>
</organism>
<comment type="caution">
    <text evidence="3">The sequence shown here is derived from an EMBL/GenBank/DDBJ whole genome shotgun (WGS) entry which is preliminary data.</text>
</comment>
<gene>
    <name evidence="3" type="ORF">DFH94DRAFT_634745</name>
</gene>
<dbReference type="PROSITE" id="PS51984">
    <property type="entry name" value="CPB1"/>
    <property type="match status" value="1"/>
</dbReference>
<dbReference type="InterPro" id="IPR033699">
    <property type="entry name" value="POLO_box_Plk4_1"/>
</dbReference>
<sequence length="521" mass="56473">MTSYTGFPSPLEGAGSSSPVKSISGVPSVPPLGSVLQSRPSRRQVSLGSGVLNQYEPGLGGESTVNDVLLYEAPNVKPPLPSCPGPSTREPLSTSLLPSKTHKLAGGQLAILPSRSVLVDFREGERRKGRKGEEVIVVSPNGDQIHLFSAPHLSTPCCLAEPIVTYSLKELPVDQYKLYEQAKKVIEHIKRNVTKVVMYEGNFVCTLMANGPKADIEIRTNSRSTSATISASTTTAIRIRFSRKLRTMQIFSSETSLCKKTMFCTARGVPSDAGDWASLSTNEKECLATLLDFLRVVEAVEGLPRDSLEPLCAVSAGRLSQHSTKREAAHTVAPAVPPRQESDTYPPRASLPKPAAATSLILLPSPSSTAPQPSTRPTHVTVSPRPRFPSAVLRTSSDTFRKASSTAVGDAPPQPPLGDRSSSLVTRAEDAGSLRELSGRSRLQTRFMPGVGWCVRSGLVRYRIMFADGVALEVDVDEERVEMVERDGSVVRYTVRECSTSREVGDRMKVFRKFLPLFDDE</sequence>
<dbReference type="InterPro" id="IPR046437">
    <property type="entry name" value="Ser_Thr-PK_POLO_box_1_sf"/>
</dbReference>
<protein>
    <recommendedName>
        <fullName evidence="2">Cryptic POLO box 1 (CPB1) domain-containing protein</fullName>
    </recommendedName>
</protein>